<dbReference type="PANTHER" id="PTHR13696:SF52">
    <property type="entry name" value="PARA FAMILY PROTEIN CT_582"/>
    <property type="match status" value="1"/>
</dbReference>
<evidence type="ECO:0000313" key="6">
    <source>
        <dbReference type="Proteomes" id="UP000600449"/>
    </source>
</evidence>
<organism evidence="5 6">
    <name type="scientific">Salinarimonas ramus</name>
    <dbReference type="NCBI Taxonomy" id="690164"/>
    <lineage>
        <taxon>Bacteria</taxon>
        <taxon>Pseudomonadati</taxon>
        <taxon>Pseudomonadota</taxon>
        <taxon>Alphaproteobacteria</taxon>
        <taxon>Hyphomicrobiales</taxon>
        <taxon>Salinarimonadaceae</taxon>
        <taxon>Salinarimonas</taxon>
    </lineage>
</organism>
<evidence type="ECO:0000259" key="4">
    <source>
        <dbReference type="Pfam" id="PF13614"/>
    </source>
</evidence>
<comment type="caution">
    <text evidence="5">The sequence shown here is derived from an EMBL/GenBank/DDBJ whole genome shotgun (WGS) entry which is preliminary data.</text>
</comment>
<feature type="region of interest" description="Disordered" evidence="3">
    <location>
        <begin position="22"/>
        <end position="43"/>
    </location>
</feature>
<dbReference type="AlphaFoldDB" id="A0A917Q7Y0"/>
<feature type="domain" description="AAA" evidence="4">
    <location>
        <begin position="45"/>
        <end position="227"/>
    </location>
</feature>
<dbReference type="EMBL" id="BMMF01000005">
    <property type="protein sequence ID" value="GGK34578.1"/>
    <property type="molecule type" value="Genomic_DNA"/>
</dbReference>
<gene>
    <name evidence="5" type="primary">parA</name>
    <name evidence="5" type="ORF">GCM10011322_21620</name>
</gene>
<dbReference type="InterPro" id="IPR025669">
    <property type="entry name" value="AAA_dom"/>
</dbReference>
<dbReference type="CDD" id="cd02042">
    <property type="entry name" value="ParAB_family"/>
    <property type="match status" value="1"/>
</dbReference>
<evidence type="ECO:0000256" key="3">
    <source>
        <dbReference type="SAM" id="MobiDB-lite"/>
    </source>
</evidence>
<keyword evidence="6" id="KW-1185">Reference proteome</keyword>
<comment type="function">
    <text evidence="1">Involved in chromosome partition. Localize to both poles of the predivisional cell following completion of DNA replication.</text>
</comment>
<dbReference type="Proteomes" id="UP000600449">
    <property type="component" value="Unassembled WGS sequence"/>
</dbReference>
<protein>
    <recommendedName>
        <fullName evidence="2">Chromosome partitioning protein ParA</fullName>
    </recommendedName>
</protein>
<dbReference type="PANTHER" id="PTHR13696">
    <property type="entry name" value="P-LOOP CONTAINING NUCLEOSIDE TRIPHOSPHATE HYDROLASE"/>
    <property type="match status" value="1"/>
</dbReference>
<evidence type="ECO:0000313" key="5">
    <source>
        <dbReference type="EMBL" id="GGK34578.1"/>
    </source>
</evidence>
<dbReference type="InterPro" id="IPR050678">
    <property type="entry name" value="DNA_Partitioning_ATPase"/>
</dbReference>
<name>A0A917Q7Y0_9HYPH</name>
<evidence type="ECO:0000256" key="1">
    <source>
        <dbReference type="ARBA" id="ARBA00057242"/>
    </source>
</evidence>
<proteinExistence type="predicted"/>
<dbReference type="Gene3D" id="3.40.50.300">
    <property type="entry name" value="P-loop containing nucleotide triphosphate hydrolases"/>
    <property type="match status" value="1"/>
</dbReference>
<reference evidence="5 6" key="1">
    <citation type="journal article" date="2014" name="Int. J. Syst. Evol. Microbiol.">
        <title>Complete genome sequence of Corynebacterium casei LMG S-19264T (=DSM 44701T), isolated from a smear-ripened cheese.</title>
        <authorList>
            <consortium name="US DOE Joint Genome Institute (JGI-PGF)"/>
            <person name="Walter F."/>
            <person name="Albersmeier A."/>
            <person name="Kalinowski J."/>
            <person name="Ruckert C."/>
        </authorList>
    </citation>
    <scope>NUCLEOTIDE SEQUENCE [LARGE SCALE GENOMIC DNA]</scope>
    <source>
        <strain evidence="5 6">CGMCC 1.9161</strain>
    </source>
</reference>
<dbReference type="Pfam" id="PF13614">
    <property type="entry name" value="AAA_31"/>
    <property type="match status" value="1"/>
</dbReference>
<sequence>MTIETLSGDDPAVDMLEAEAPAMAEAERSNPAPYRETRRPHGRPRVIALANQKGGVGKTTTAINLGTALAAIGEKVLVVDLDPQGNASTGLGIERKQRRVSTYHVLTGEAELRSAIRDTAVPRLHLAPSTLDLLGVELEIASARNRAHRLKLAIDGLALGDALRAEPFTYVLIDCPPSLNLLTINALAASDSVLVPLQCEFFALEGLSQLLKTVDQVRDNLNPRLSIQGVVLTMFDPRNNLSNQVVADVRSFMGGKVYETMIPRNVRVSEAPSYGKPVLLYDLKCSGSQAYLRLASEIIQRERTLKAA</sequence>
<dbReference type="FunFam" id="3.40.50.300:FF:000285">
    <property type="entry name" value="Sporulation initiation inhibitor Soj"/>
    <property type="match status" value="1"/>
</dbReference>
<dbReference type="SUPFAM" id="SSF52540">
    <property type="entry name" value="P-loop containing nucleoside triphosphate hydrolases"/>
    <property type="match status" value="1"/>
</dbReference>
<accession>A0A917Q7Y0</accession>
<dbReference type="InterPro" id="IPR027417">
    <property type="entry name" value="P-loop_NTPase"/>
</dbReference>
<evidence type="ECO:0000256" key="2">
    <source>
        <dbReference type="ARBA" id="ARBA00074747"/>
    </source>
</evidence>